<reference evidence="3 4" key="1">
    <citation type="submission" date="2024-03" db="EMBL/GenBank/DDBJ databases">
        <title>Adaptation during the transition from Ophiocordyceps entomopathogen to insect associate is accompanied by gene loss and intensified selection.</title>
        <authorList>
            <person name="Ward C.M."/>
            <person name="Onetto C.A."/>
            <person name="Borneman A.R."/>
        </authorList>
    </citation>
    <scope>NUCLEOTIDE SEQUENCE [LARGE SCALE GENOMIC DNA]</scope>
    <source>
        <strain evidence="3">AWRI1</strain>
        <tissue evidence="3">Single Adult Female</tissue>
    </source>
</reference>
<evidence type="ECO:0000313" key="4">
    <source>
        <dbReference type="Proteomes" id="UP001367676"/>
    </source>
</evidence>
<keyword evidence="2" id="KW-0732">Signal</keyword>
<protein>
    <submittedName>
        <fullName evidence="3">Uncharacterized protein</fullName>
    </submittedName>
</protein>
<evidence type="ECO:0000313" key="3">
    <source>
        <dbReference type="EMBL" id="KAK7603634.1"/>
    </source>
</evidence>
<gene>
    <name evidence="3" type="ORF">V9T40_003633</name>
</gene>
<feature type="region of interest" description="Disordered" evidence="1">
    <location>
        <begin position="337"/>
        <end position="378"/>
    </location>
</feature>
<evidence type="ECO:0000256" key="2">
    <source>
        <dbReference type="SAM" id="SignalP"/>
    </source>
</evidence>
<dbReference type="EMBL" id="JBBCAQ010000006">
    <property type="protein sequence ID" value="KAK7603634.1"/>
    <property type="molecule type" value="Genomic_DNA"/>
</dbReference>
<dbReference type="AlphaFoldDB" id="A0AAN9Y9W6"/>
<dbReference type="Proteomes" id="UP001367676">
    <property type="component" value="Unassembled WGS sequence"/>
</dbReference>
<evidence type="ECO:0000256" key="1">
    <source>
        <dbReference type="SAM" id="MobiDB-lite"/>
    </source>
</evidence>
<keyword evidence="4" id="KW-1185">Reference proteome</keyword>
<feature type="chain" id="PRO_5042863360" evidence="2">
    <location>
        <begin position="23"/>
        <end position="400"/>
    </location>
</feature>
<name>A0AAN9Y9W6_9HEMI</name>
<organism evidence="3 4">
    <name type="scientific">Parthenolecanium corni</name>
    <dbReference type="NCBI Taxonomy" id="536013"/>
    <lineage>
        <taxon>Eukaryota</taxon>
        <taxon>Metazoa</taxon>
        <taxon>Ecdysozoa</taxon>
        <taxon>Arthropoda</taxon>
        <taxon>Hexapoda</taxon>
        <taxon>Insecta</taxon>
        <taxon>Pterygota</taxon>
        <taxon>Neoptera</taxon>
        <taxon>Paraneoptera</taxon>
        <taxon>Hemiptera</taxon>
        <taxon>Sternorrhyncha</taxon>
        <taxon>Coccoidea</taxon>
        <taxon>Coccidae</taxon>
        <taxon>Parthenolecanium</taxon>
    </lineage>
</organism>
<feature type="signal peptide" evidence="2">
    <location>
        <begin position="1"/>
        <end position="22"/>
    </location>
</feature>
<proteinExistence type="predicted"/>
<accession>A0AAN9Y9W6</accession>
<comment type="caution">
    <text evidence="3">The sequence shown here is derived from an EMBL/GenBank/DDBJ whole genome shotgun (WGS) entry which is preliminary data.</text>
</comment>
<sequence>MDIEIGVTKLIVVLLSLGSVLAENWAQLRLENDKYESSHVLKWIAENDTASLEDAGVGFADKIQDGQKVELHICRARTGPVDGPWVPGILLSNHVCQILVNGNVYDAEHYEVLYNVKKTARLVWKDWVMQTEIPSRAVCIDDNVIIARIASNDDYPAETENEEEMDSTTHRTGKIDFLLDRVFVDLKPDRSKRSSCEELIRGIDTAIYMIKPDRIERIKWDAQKIEIRNESHSFHTDLEAETEVKVTLQARLLEMEDWYIGMLHTSFEDGTENTRQVPMVLRRTQLIDFKLVYGPKFNLHNNSTTTITDSSTLRNSSYVTTTVRSTPMIGFNDTLVSPMTTSTSTTSSPPYTPTTTRTTSTTPPHTTTHSPTPVTSTEPSKFISLNISAYFDFQMRIPVK</sequence>